<accession>A0ABU5IIY6</accession>
<dbReference type="Gene3D" id="3.40.190.150">
    <property type="entry name" value="Bordetella uptake gene, domain 1"/>
    <property type="match status" value="1"/>
</dbReference>
<reference evidence="3 4" key="1">
    <citation type="submission" date="2023-11" db="EMBL/GenBank/DDBJ databases">
        <title>Draft genome of Azohydromonas lata strain H1 (DSM1123), a polyhydroxyalkanoate producer.</title>
        <authorList>
            <person name="Traversa D."/>
            <person name="D'Addabbo P."/>
            <person name="Pazzani C."/>
            <person name="Manzari C."/>
            <person name="Chiara M."/>
            <person name="Scrascia M."/>
        </authorList>
    </citation>
    <scope>NUCLEOTIDE SEQUENCE [LARGE SCALE GENOMIC DNA]</scope>
    <source>
        <strain evidence="3 4">H1</strain>
    </source>
</reference>
<sequence>MQISIGRRALVAGAAVAFALAALPALAQNDKPLRVILPVGTGSGVDAIMRAMGPAFSKALGQPVVIENLPGAGGITGTQAIIKAAPDGLTLGVVSNNHAVNPSIYKKMPYDSLADITPITVGGATPFVLVANAHRVPAKSVKDFVALLKSKPDAYSYASSGNGTILHLAAAMVLDEAGAKALHVPYKGVGPMVTDLVGGQVDFGVVAVPSAAPHIKSGALRPLGVTGKERVAALPDVPTVAEQGLPGVDVAGWFALVGPARLPPELVKRFYNAFVAAANTPEVKQAMEKQVTILNPMTPEASAQFFRTEQERYARIVKRANVTME</sequence>
<feature type="signal peptide" evidence="2">
    <location>
        <begin position="1"/>
        <end position="27"/>
    </location>
</feature>
<keyword evidence="2" id="KW-0732">Signal</keyword>
<dbReference type="SUPFAM" id="SSF53850">
    <property type="entry name" value="Periplasmic binding protein-like II"/>
    <property type="match status" value="1"/>
</dbReference>
<evidence type="ECO:0000256" key="1">
    <source>
        <dbReference type="ARBA" id="ARBA00006987"/>
    </source>
</evidence>
<name>A0ABU5IIY6_9BURK</name>
<evidence type="ECO:0000313" key="4">
    <source>
        <dbReference type="Proteomes" id="UP001293718"/>
    </source>
</evidence>
<dbReference type="RefSeq" id="WP_322466749.1">
    <property type="nucleotide sequence ID" value="NZ_JAXOJX010000034.1"/>
</dbReference>
<evidence type="ECO:0000313" key="3">
    <source>
        <dbReference type="EMBL" id="MDZ5458751.1"/>
    </source>
</evidence>
<dbReference type="Gene3D" id="3.40.190.10">
    <property type="entry name" value="Periplasmic binding protein-like II"/>
    <property type="match status" value="1"/>
</dbReference>
<dbReference type="PANTHER" id="PTHR42928">
    <property type="entry name" value="TRICARBOXYLATE-BINDING PROTEIN"/>
    <property type="match status" value="1"/>
</dbReference>
<dbReference type="PIRSF" id="PIRSF017082">
    <property type="entry name" value="YflP"/>
    <property type="match status" value="1"/>
</dbReference>
<gene>
    <name evidence="3" type="ORF">SM757_19405</name>
</gene>
<feature type="chain" id="PRO_5045686620" evidence="2">
    <location>
        <begin position="28"/>
        <end position="325"/>
    </location>
</feature>
<dbReference type="PANTHER" id="PTHR42928:SF5">
    <property type="entry name" value="BLR1237 PROTEIN"/>
    <property type="match status" value="1"/>
</dbReference>
<dbReference type="InterPro" id="IPR006311">
    <property type="entry name" value="TAT_signal"/>
</dbReference>
<dbReference type="EMBL" id="JAXOJX010000034">
    <property type="protein sequence ID" value="MDZ5458751.1"/>
    <property type="molecule type" value="Genomic_DNA"/>
</dbReference>
<dbReference type="Proteomes" id="UP001293718">
    <property type="component" value="Unassembled WGS sequence"/>
</dbReference>
<proteinExistence type="inferred from homology"/>
<dbReference type="Pfam" id="PF03401">
    <property type="entry name" value="TctC"/>
    <property type="match status" value="1"/>
</dbReference>
<comment type="similarity">
    <text evidence="1">Belongs to the UPF0065 (bug) family.</text>
</comment>
<protein>
    <submittedName>
        <fullName evidence="3">Tripartite tricarboxylate transporter substrate binding protein</fullName>
    </submittedName>
</protein>
<comment type="caution">
    <text evidence="3">The sequence shown here is derived from an EMBL/GenBank/DDBJ whole genome shotgun (WGS) entry which is preliminary data.</text>
</comment>
<keyword evidence="4" id="KW-1185">Reference proteome</keyword>
<dbReference type="CDD" id="cd13578">
    <property type="entry name" value="PBP2_Bug27"/>
    <property type="match status" value="1"/>
</dbReference>
<organism evidence="3 4">
    <name type="scientific">Azohydromonas lata</name>
    <dbReference type="NCBI Taxonomy" id="45677"/>
    <lineage>
        <taxon>Bacteria</taxon>
        <taxon>Pseudomonadati</taxon>
        <taxon>Pseudomonadota</taxon>
        <taxon>Betaproteobacteria</taxon>
        <taxon>Burkholderiales</taxon>
        <taxon>Sphaerotilaceae</taxon>
        <taxon>Azohydromonas</taxon>
    </lineage>
</organism>
<dbReference type="PROSITE" id="PS51318">
    <property type="entry name" value="TAT"/>
    <property type="match status" value="1"/>
</dbReference>
<dbReference type="InterPro" id="IPR042100">
    <property type="entry name" value="Bug_dom1"/>
</dbReference>
<dbReference type="InterPro" id="IPR005064">
    <property type="entry name" value="BUG"/>
</dbReference>
<evidence type="ECO:0000256" key="2">
    <source>
        <dbReference type="SAM" id="SignalP"/>
    </source>
</evidence>